<sequence length="457" mass="46946">MNAPTARAARTEYVCSDCGVTAPKWQGRCDGCGAWNTLGEGMAVVGTAPRQRPSRPVGRALTLDRIGDGADQVRPSGITELDRVLGGGVVAGSLILLGGDPGIGKSTLALQLAARVGVAGAPSLYCAGEESAQQVAMRAERLGCRLASVAVLAETDLEAVVAAVVTTRPPLAVVDSVQTLSASEAAGAPGSPAQVREAVTRLLGVAKETGVPIVLVGHVTKEGAIAGPRTLEHMVDVVLYLEGERHGEHRLLRGVKNRFGSTGELGLFSMEASGLRQLDAPGRAFLDETSLGVPGNVLTVACEGTRPLVVEIQALVAPTPFGLPRRTSSGFDLGRLQLLIAVLEKRAKVRLNQADVFLNVVGGVRLADPGVDLAVAMAVAGAARDLCFSARAVVVGEVGLAGEVRRASRLEARLGEAEALGQTAAVVPASSRKPSPAGLRLHRVATVAAALDLLSEG</sequence>
<dbReference type="InterPro" id="IPR041166">
    <property type="entry name" value="Rubredoxin_2"/>
</dbReference>
<dbReference type="InterPro" id="IPR020588">
    <property type="entry name" value="RecA_ATP-bd"/>
</dbReference>
<comment type="domain">
    <text evidence="11">The middle region has homology to RecA with ATPase motifs including the RadA KNRFG motif, while the C-terminus is homologous to Lon protease.</text>
</comment>
<dbReference type="Gene3D" id="3.30.230.10">
    <property type="match status" value="1"/>
</dbReference>
<evidence type="ECO:0000256" key="1">
    <source>
        <dbReference type="ARBA" id="ARBA00022723"/>
    </source>
</evidence>
<comment type="caution">
    <text evidence="15">The sequence shown here is derived from an EMBL/GenBank/DDBJ whole genome shotgun (WGS) entry which is preliminary data.</text>
</comment>
<dbReference type="GO" id="GO:0000725">
    <property type="term" value="P:recombinational repair"/>
    <property type="evidence" value="ECO:0007669"/>
    <property type="project" value="UniProtKB-UniRule"/>
</dbReference>
<evidence type="ECO:0000313" key="16">
    <source>
        <dbReference type="Proteomes" id="UP000614410"/>
    </source>
</evidence>
<organism evidence="15 16">
    <name type="scientific">Candidatus Amunia macphersoniae</name>
    <dbReference type="NCBI Taxonomy" id="3127014"/>
    <lineage>
        <taxon>Bacteria</taxon>
        <taxon>Bacillati</taxon>
        <taxon>Candidatus Dormiibacterota</taxon>
        <taxon>Candidatus Dormibacteria</taxon>
        <taxon>Candidatus Aeolococcales</taxon>
        <taxon>Candidatus Aeolococcaceae</taxon>
        <taxon>Candidatus Amunia</taxon>
    </lineage>
</organism>
<evidence type="ECO:0000259" key="14">
    <source>
        <dbReference type="PROSITE" id="PS50162"/>
    </source>
</evidence>
<name>A0A934NGR1_9BACT</name>
<keyword evidence="1 11" id="KW-0479">Metal-binding</keyword>
<comment type="function">
    <text evidence="13">DNA-dependent ATPase involved in processing of recombination intermediates, plays a role in repairing DNA breaks. Stimulates the branch migration of RecA-mediated strand transfer reactions, allowing the 3' invading strand to extend heteroduplex DNA faster. Binds ssDNA in the presence of ADP but not other nucleotides, has ATPase activity that is stimulated by ssDNA and various branched DNA structures, but inhibited by SSB. Does not have RecA's homology-searching function.</text>
</comment>
<keyword evidence="9 11" id="KW-0238">DNA-binding</keyword>
<keyword evidence="7 11" id="KW-0067">ATP-binding</keyword>
<evidence type="ECO:0000256" key="12">
    <source>
        <dbReference type="NCBIfam" id="TIGR00416"/>
    </source>
</evidence>
<dbReference type="EMBL" id="JAEKNN010000061">
    <property type="protein sequence ID" value="MBJ7610355.1"/>
    <property type="molecule type" value="Genomic_DNA"/>
</dbReference>
<evidence type="ECO:0000256" key="3">
    <source>
        <dbReference type="ARBA" id="ARBA00022763"/>
    </source>
</evidence>
<dbReference type="Pfam" id="PF18073">
    <property type="entry name" value="Zn_ribbon_LapB"/>
    <property type="match status" value="1"/>
</dbReference>
<evidence type="ECO:0000256" key="4">
    <source>
        <dbReference type="ARBA" id="ARBA00022771"/>
    </source>
</evidence>
<dbReference type="Proteomes" id="UP000614410">
    <property type="component" value="Unassembled WGS sequence"/>
</dbReference>
<dbReference type="InterPro" id="IPR027417">
    <property type="entry name" value="P-loop_NTPase"/>
</dbReference>
<keyword evidence="3 11" id="KW-0227">DNA damage</keyword>
<dbReference type="PANTHER" id="PTHR32472:SF10">
    <property type="entry name" value="DNA REPAIR PROTEIN RADA-LIKE PROTEIN"/>
    <property type="match status" value="1"/>
</dbReference>
<dbReference type="GO" id="GO:0003684">
    <property type="term" value="F:damaged DNA binding"/>
    <property type="evidence" value="ECO:0007669"/>
    <property type="project" value="InterPro"/>
</dbReference>
<evidence type="ECO:0000256" key="13">
    <source>
        <dbReference type="RuleBase" id="RU003555"/>
    </source>
</evidence>
<keyword evidence="8 11" id="KW-0346">Stress response</keyword>
<proteinExistence type="inferred from homology"/>
<keyword evidence="2 11" id="KW-0547">Nucleotide-binding</keyword>
<keyword evidence="6 13" id="KW-0862">Zinc</keyword>
<feature type="short sequence motif" description="RadA KNRFG motif" evidence="11">
    <location>
        <begin position="256"/>
        <end position="260"/>
    </location>
</feature>
<evidence type="ECO:0000313" key="15">
    <source>
        <dbReference type="EMBL" id="MBJ7610355.1"/>
    </source>
</evidence>
<feature type="domain" description="RecA family profile 1" evidence="14">
    <location>
        <begin position="70"/>
        <end position="219"/>
    </location>
</feature>
<accession>A0A934NGR1</accession>
<evidence type="ECO:0000256" key="10">
    <source>
        <dbReference type="ARBA" id="ARBA00023204"/>
    </source>
</evidence>
<dbReference type="HAMAP" id="MF_01498">
    <property type="entry name" value="RadA_bact"/>
    <property type="match status" value="1"/>
</dbReference>
<evidence type="ECO:0000256" key="9">
    <source>
        <dbReference type="ARBA" id="ARBA00023125"/>
    </source>
</evidence>
<dbReference type="Gene3D" id="3.40.50.300">
    <property type="entry name" value="P-loop containing nucleotide triphosphate hydrolases"/>
    <property type="match status" value="1"/>
</dbReference>
<gene>
    <name evidence="11 15" type="primary">radA</name>
    <name evidence="15" type="ORF">JF887_13130</name>
</gene>
<evidence type="ECO:0000256" key="7">
    <source>
        <dbReference type="ARBA" id="ARBA00022840"/>
    </source>
</evidence>
<keyword evidence="4 13" id="KW-0863">Zinc-finger</keyword>
<evidence type="ECO:0000256" key="5">
    <source>
        <dbReference type="ARBA" id="ARBA00022801"/>
    </source>
</evidence>
<dbReference type="InterPro" id="IPR020568">
    <property type="entry name" value="Ribosomal_Su5_D2-typ_SF"/>
</dbReference>
<dbReference type="GO" id="GO:0140664">
    <property type="term" value="F:ATP-dependent DNA damage sensor activity"/>
    <property type="evidence" value="ECO:0007669"/>
    <property type="project" value="InterPro"/>
</dbReference>
<dbReference type="GO" id="GO:0005829">
    <property type="term" value="C:cytosol"/>
    <property type="evidence" value="ECO:0007669"/>
    <property type="project" value="TreeGrafter"/>
</dbReference>
<dbReference type="Pfam" id="PF13481">
    <property type="entry name" value="AAA_25"/>
    <property type="match status" value="1"/>
</dbReference>
<dbReference type="PANTHER" id="PTHR32472">
    <property type="entry name" value="DNA REPAIR PROTEIN RADA"/>
    <property type="match status" value="1"/>
</dbReference>
<dbReference type="CDD" id="cd01121">
    <property type="entry name" value="RadA_SMS_N"/>
    <property type="match status" value="1"/>
</dbReference>
<evidence type="ECO:0000256" key="8">
    <source>
        <dbReference type="ARBA" id="ARBA00023016"/>
    </source>
</evidence>
<dbReference type="AlphaFoldDB" id="A0A934NGR1"/>
<evidence type="ECO:0000256" key="6">
    <source>
        <dbReference type="ARBA" id="ARBA00022833"/>
    </source>
</evidence>
<dbReference type="NCBIfam" id="TIGR00416">
    <property type="entry name" value="sms"/>
    <property type="match status" value="1"/>
</dbReference>
<dbReference type="FunFam" id="3.40.50.300:FF:000050">
    <property type="entry name" value="DNA repair protein RadA"/>
    <property type="match status" value="1"/>
</dbReference>
<reference evidence="15 16" key="1">
    <citation type="submission" date="2020-10" db="EMBL/GenBank/DDBJ databases">
        <title>Ca. Dormibacterota MAGs.</title>
        <authorList>
            <person name="Montgomery K."/>
        </authorList>
    </citation>
    <scope>NUCLEOTIDE SEQUENCE [LARGE SCALE GENOMIC DNA]</scope>
    <source>
        <strain evidence="15">Mitchell_Peninsula_5</strain>
    </source>
</reference>
<dbReference type="PRINTS" id="PR01874">
    <property type="entry name" value="DNAREPAIRADA"/>
</dbReference>
<dbReference type="SMART" id="SM00382">
    <property type="entry name" value="AAA"/>
    <property type="match status" value="1"/>
</dbReference>
<dbReference type="InterPro" id="IPR003593">
    <property type="entry name" value="AAA+_ATPase"/>
</dbReference>
<evidence type="ECO:0000256" key="11">
    <source>
        <dbReference type="HAMAP-Rule" id="MF_01498"/>
    </source>
</evidence>
<dbReference type="InterPro" id="IPR014721">
    <property type="entry name" value="Ribsml_uS5_D2-typ_fold_subgr"/>
</dbReference>
<dbReference type="GO" id="GO:0005524">
    <property type="term" value="F:ATP binding"/>
    <property type="evidence" value="ECO:0007669"/>
    <property type="project" value="UniProtKB-UniRule"/>
</dbReference>
<comment type="similarity">
    <text evidence="11 13">Belongs to the RecA family. RadA subfamily.</text>
</comment>
<dbReference type="SUPFAM" id="SSF52540">
    <property type="entry name" value="P-loop containing nucleoside triphosphate hydrolases"/>
    <property type="match status" value="1"/>
</dbReference>
<feature type="region of interest" description="Lon-protease-like" evidence="11">
    <location>
        <begin position="355"/>
        <end position="457"/>
    </location>
</feature>
<feature type="binding site" evidence="11">
    <location>
        <begin position="99"/>
        <end position="106"/>
    </location>
    <ligand>
        <name>ATP</name>
        <dbReference type="ChEBI" id="CHEBI:30616"/>
    </ligand>
</feature>
<dbReference type="GO" id="GO:0008270">
    <property type="term" value="F:zinc ion binding"/>
    <property type="evidence" value="ECO:0007669"/>
    <property type="project" value="UniProtKB-KW"/>
</dbReference>
<protein>
    <recommendedName>
        <fullName evidence="11 12">DNA repair protein RadA</fullName>
    </recommendedName>
</protein>
<comment type="function">
    <text evidence="11">Plays a role in repairing double-strand DNA breaks, probably involving stabilizing or processing branched DNA or blocked replication forks.</text>
</comment>
<dbReference type="SUPFAM" id="SSF54211">
    <property type="entry name" value="Ribosomal protein S5 domain 2-like"/>
    <property type="match status" value="1"/>
</dbReference>
<evidence type="ECO:0000256" key="2">
    <source>
        <dbReference type="ARBA" id="ARBA00022741"/>
    </source>
</evidence>
<keyword evidence="5" id="KW-0378">Hydrolase</keyword>
<dbReference type="GO" id="GO:0016787">
    <property type="term" value="F:hydrolase activity"/>
    <property type="evidence" value="ECO:0007669"/>
    <property type="project" value="UniProtKB-KW"/>
</dbReference>
<dbReference type="PROSITE" id="PS50162">
    <property type="entry name" value="RECA_2"/>
    <property type="match status" value="1"/>
</dbReference>
<keyword evidence="10 11" id="KW-0234">DNA repair</keyword>
<dbReference type="InterPro" id="IPR004504">
    <property type="entry name" value="DNA_repair_RadA"/>
</dbReference>